<proteinExistence type="predicted"/>
<gene>
    <name evidence="5" type="ORF">D623_10015255</name>
</gene>
<dbReference type="GO" id="GO:0031415">
    <property type="term" value="C:NatA complex"/>
    <property type="evidence" value="ECO:0007669"/>
    <property type="project" value="TreeGrafter"/>
</dbReference>
<dbReference type="InterPro" id="IPR013105">
    <property type="entry name" value="TPR_2"/>
</dbReference>
<dbReference type="InterPro" id="IPR021183">
    <property type="entry name" value="NatA_aux_su"/>
</dbReference>
<sequence>MYLCKLMNKGMDVALVMTMKRWMSKEPNTEGSVHITTSPEIVPEYLVKVILSLPSQLSSVVEHQPMNQEKCYEQKQYKNGLKFCKMILSNPKFAEHGETLAMKGLTLNCLGKKEEAYEFVRKGLRNDVKSHVCWHVYGLLQRSDKKYDEAIKCYRNALKLDKDNLQILRDLSLLQIQMRDLEGYRETRYQLLQLRPTQRASWIGYAIAYHLLKDYDMALKLLEEFRQTQQVPLNKIDYEYSELILYQNQVMREADLFQESLEHIETYEKQICDKLSVEEIKGEMLLKLGRLKEASEVFKNLIDRNAENWCYYEGLEKALQLSTLEERLQIYEEISKQHPRAISPRRLPLNLVPENGEKEPPTTLLWVQYFLAQHFDKLGQYALALDYIDAAIASTPTLIELFYMKAKINKHIGNLKEAAKWMDEAQSLDTADRFINSKCAKYMLRANMIREAEEMCSKFTRHIGNLKEAAKWMDEAQSLDTADRFINSKCAKYMLRANMIREAEEMCSKFTREGTSAMENLNEMQCMWFQTECILAYQRLGRYGDALKKCHEVERHFLEITDDQFDFHTYCMRKMTLRAYVDLLRLEDMLRRHAFYFKAARSAIEIYLKLYDNPLTNENKQQEINSENLSAKELKKMLSKQRRAQKKAKLEEERKHAERERQQKNQKKKRDDEEEEASGLKEELIPEKLERVESPLEEAIKFLTPLKNLAADNIDTHLLAFEIYFRKGKFLLMLQSVKRAFAIDSNNPWLHECLIKFSNSVSNHSNLPDIVSKVLFQEMQKLFFNKDLKSFNEDFLKHNATSLQHLLSGAKMMYFLDKSRQEKAIAIATRLDETIKDKNVKILIKVSEALLDGSFGNCNSQYEEYRMACHSLLPFTSAFLPAVNEVSSQSVALNHMANYDVLANEI</sequence>
<evidence type="ECO:0000313" key="6">
    <source>
        <dbReference type="Proteomes" id="UP000052978"/>
    </source>
</evidence>
<dbReference type="AlphaFoldDB" id="S7Q3C2"/>
<evidence type="ECO:0000256" key="2">
    <source>
        <dbReference type="ARBA" id="ARBA00022803"/>
    </source>
</evidence>
<feature type="repeat" description="TPR" evidence="3">
    <location>
        <begin position="131"/>
        <end position="164"/>
    </location>
</feature>
<dbReference type="FunFam" id="1.25.40.1010:FF:000001">
    <property type="entry name" value="N-alpha-acetyltransferase 15, NatA auxiliary subunit"/>
    <property type="match status" value="1"/>
</dbReference>
<dbReference type="GO" id="GO:0016740">
    <property type="term" value="F:transferase activity"/>
    <property type="evidence" value="ECO:0007669"/>
    <property type="project" value="UniProtKB-KW"/>
</dbReference>
<organism evidence="5 6">
    <name type="scientific">Myotis brandtii</name>
    <name type="common">Brandt's bat</name>
    <dbReference type="NCBI Taxonomy" id="109478"/>
    <lineage>
        <taxon>Eukaryota</taxon>
        <taxon>Metazoa</taxon>
        <taxon>Chordata</taxon>
        <taxon>Craniata</taxon>
        <taxon>Vertebrata</taxon>
        <taxon>Euteleostomi</taxon>
        <taxon>Mammalia</taxon>
        <taxon>Eutheria</taxon>
        <taxon>Laurasiatheria</taxon>
        <taxon>Chiroptera</taxon>
        <taxon>Yangochiroptera</taxon>
        <taxon>Vespertilionidae</taxon>
        <taxon>Myotis</taxon>
    </lineage>
</organism>
<dbReference type="SUPFAM" id="SSF48452">
    <property type="entry name" value="TPR-like"/>
    <property type="match status" value="1"/>
</dbReference>
<dbReference type="Pfam" id="PF07719">
    <property type="entry name" value="TPR_2"/>
    <property type="match status" value="1"/>
</dbReference>
<dbReference type="PIRSF" id="PIRSF000422">
    <property type="entry name" value="N-terminal-AcTrfase-A_aux_su"/>
    <property type="match status" value="1"/>
</dbReference>
<keyword evidence="5" id="KW-0808">Transferase</keyword>
<dbReference type="PANTHER" id="PTHR22767:SF5">
    <property type="entry name" value="N-ALPHA-ACETYLTRANSFERASE 16, NATA AUXILIARY SUBUNIT"/>
    <property type="match status" value="1"/>
</dbReference>
<dbReference type="Pfam" id="PF12569">
    <property type="entry name" value="NatA_aux_su"/>
    <property type="match status" value="2"/>
</dbReference>
<dbReference type="Gene3D" id="1.25.40.1010">
    <property type="match status" value="1"/>
</dbReference>
<name>S7Q3C2_MYOBR</name>
<accession>S7Q3C2</accession>
<dbReference type="InterPro" id="IPR019734">
    <property type="entry name" value="TPR_rpt"/>
</dbReference>
<dbReference type="EMBL" id="KE164143">
    <property type="protein sequence ID" value="EPQ15392.1"/>
    <property type="molecule type" value="Genomic_DNA"/>
</dbReference>
<dbReference type="SMART" id="SM00028">
    <property type="entry name" value="TPR"/>
    <property type="match status" value="6"/>
</dbReference>
<dbReference type="PANTHER" id="PTHR22767">
    <property type="entry name" value="N-TERMINAL ACETYLTRANSFERASE-RELATED"/>
    <property type="match status" value="1"/>
</dbReference>
<protein>
    <submittedName>
        <fullName evidence="5">N-alpha-acetyltransferase 16, NatA auxiliary subunit</fullName>
    </submittedName>
</protein>
<dbReference type="PROSITE" id="PS50005">
    <property type="entry name" value="TPR"/>
    <property type="match status" value="1"/>
</dbReference>
<feature type="compositionally biased region" description="Basic and acidic residues" evidence="4">
    <location>
        <begin position="648"/>
        <end position="663"/>
    </location>
</feature>
<keyword evidence="6" id="KW-1185">Reference proteome</keyword>
<evidence type="ECO:0000256" key="4">
    <source>
        <dbReference type="SAM" id="MobiDB-lite"/>
    </source>
</evidence>
<dbReference type="Proteomes" id="UP000052978">
    <property type="component" value="Unassembled WGS sequence"/>
</dbReference>
<evidence type="ECO:0000313" key="5">
    <source>
        <dbReference type="EMBL" id="EPQ15392.1"/>
    </source>
</evidence>
<feature type="region of interest" description="Disordered" evidence="4">
    <location>
        <begin position="642"/>
        <end position="680"/>
    </location>
</feature>
<keyword evidence="2 3" id="KW-0802">TPR repeat</keyword>
<keyword evidence="1" id="KW-0677">Repeat</keyword>
<dbReference type="Pfam" id="PF13181">
    <property type="entry name" value="TPR_8"/>
    <property type="match status" value="1"/>
</dbReference>
<dbReference type="InterPro" id="IPR011990">
    <property type="entry name" value="TPR-like_helical_dom_sf"/>
</dbReference>
<dbReference type="FunFam" id="1.25.40.1040:FF:000018">
    <property type="entry name" value="N-alpha-acetyltransferase 16, NatA auxiliary subunit isoform X2"/>
    <property type="match status" value="1"/>
</dbReference>
<evidence type="ECO:0000256" key="3">
    <source>
        <dbReference type="PROSITE-ProRule" id="PRU00339"/>
    </source>
</evidence>
<reference evidence="5 6" key="1">
    <citation type="journal article" date="2013" name="Nat. Commun.">
        <title>Genome analysis reveals insights into physiology and longevity of the Brandt's bat Myotis brandtii.</title>
        <authorList>
            <person name="Seim I."/>
            <person name="Fang X."/>
            <person name="Xiong Z."/>
            <person name="Lobanov A.V."/>
            <person name="Huang Z."/>
            <person name="Ma S."/>
            <person name="Feng Y."/>
            <person name="Turanov A.A."/>
            <person name="Zhu Y."/>
            <person name="Lenz T.L."/>
            <person name="Gerashchenko M.V."/>
            <person name="Fan D."/>
            <person name="Hee Yim S."/>
            <person name="Yao X."/>
            <person name="Jordan D."/>
            <person name="Xiong Y."/>
            <person name="Ma Y."/>
            <person name="Lyapunov A.N."/>
            <person name="Chen G."/>
            <person name="Kulakova O.I."/>
            <person name="Sun Y."/>
            <person name="Lee S.G."/>
            <person name="Bronson R.T."/>
            <person name="Moskalev A.A."/>
            <person name="Sunyaev S.R."/>
            <person name="Zhang G."/>
            <person name="Krogh A."/>
            <person name="Wang J."/>
            <person name="Gladyshev V.N."/>
        </authorList>
    </citation>
    <scope>NUCLEOTIDE SEQUENCE [LARGE SCALE GENOMIC DNA]</scope>
</reference>
<dbReference type="Gene3D" id="1.25.40.1040">
    <property type="match status" value="3"/>
</dbReference>
<evidence type="ECO:0000256" key="1">
    <source>
        <dbReference type="ARBA" id="ARBA00022737"/>
    </source>
</evidence>